<dbReference type="Gene3D" id="3.30.565.10">
    <property type="entry name" value="Histidine kinase-like ATPase, C-terminal domain"/>
    <property type="match status" value="1"/>
</dbReference>
<gene>
    <name evidence="3" type="ORF">SAMN02745702_01040</name>
</gene>
<dbReference type="InterPro" id="IPR000014">
    <property type="entry name" value="PAS"/>
</dbReference>
<feature type="domain" description="PAS" evidence="1">
    <location>
        <begin position="558"/>
        <end position="628"/>
    </location>
</feature>
<feature type="domain" description="PAC" evidence="2">
    <location>
        <begin position="225"/>
        <end position="275"/>
    </location>
</feature>
<keyword evidence="4" id="KW-1185">Reference proteome</keyword>
<feature type="domain" description="PAC" evidence="2">
    <location>
        <begin position="632"/>
        <end position="683"/>
    </location>
</feature>
<dbReference type="Pfam" id="PF07568">
    <property type="entry name" value="HisKA_2"/>
    <property type="match status" value="1"/>
</dbReference>
<dbReference type="InterPro" id="IPR029016">
    <property type="entry name" value="GAF-like_dom_sf"/>
</dbReference>
<dbReference type="EMBL" id="FUYA01000003">
    <property type="protein sequence ID" value="SKA69137.1"/>
    <property type="molecule type" value="Genomic_DNA"/>
</dbReference>
<dbReference type="Gene3D" id="3.30.450.20">
    <property type="entry name" value="PAS domain"/>
    <property type="match status" value="7"/>
</dbReference>
<feature type="domain" description="PAC" evidence="2">
    <location>
        <begin position="756"/>
        <end position="809"/>
    </location>
</feature>
<feature type="domain" description="PAC" evidence="2">
    <location>
        <begin position="877"/>
        <end position="927"/>
    </location>
</feature>
<organism evidence="3 4">
    <name type="scientific">Desulfobaculum bizertense DSM 18034</name>
    <dbReference type="NCBI Taxonomy" id="1121442"/>
    <lineage>
        <taxon>Bacteria</taxon>
        <taxon>Pseudomonadati</taxon>
        <taxon>Thermodesulfobacteriota</taxon>
        <taxon>Desulfovibrionia</taxon>
        <taxon>Desulfovibrionales</taxon>
        <taxon>Desulfovibrionaceae</taxon>
        <taxon>Desulfobaculum</taxon>
    </lineage>
</organism>
<evidence type="ECO:0000313" key="4">
    <source>
        <dbReference type="Proteomes" id="UP000189733"/>
    </source>
</evidence>
<name>A0A1T4VW03_9BACT</name>
<dbReference type="SUPFAM" id="SSF55874">
    <property type="entry name" value="ATPase domain of HSP90 chaperone/DNA topoisomerase II/histidine kinase"/>
    <property type="match status" value="1"/>
</dbReference>
<dbReference type="Pfam" id="PF08448">
    <property type="entry name" value="PAS_4"/>
    <property type="match status" value="3"/>
</dbReference>
<evidence type="ECO:0000259" key="1">
    <source>
        <dbReference type="PROSITE" id="PS50112"/>
    </source>
</evidence>
<dbReference type="InterPro" id="IPR036890">
    <property type="entry name" value="HATPase_C_sf"/>
</dbReference>
<dbReference type="PANTHER" id="PTHR44757:SF2">
    <property type="entry name" value="BIOFILM ARCHITECTURE MAINTENANCE PROTEIN MBAA"/>
    <property type="match status" value="1"/>
</dbReference>
<feature type="domain" description="PAS" evidence="1">
    <location>
        <begin position="276"/>
        <end position="320"/>
    </location>
</feature>
<dbReference type="SMART" id="SM00065">
    <property type="entry name" value="GAF"/>
    <property type="match status" value="1"/>
</dbReference>
<dbReference type="Pfam" id="PF13426">
    <property type="entry name" value="PAS_9"/>
    <property type="match status" value="1"/>
</dbReference>
<dbReference type="InterPro" id="IPR001610">
    <property type="entry name" value="PAC"/>
</dbReference>
<dbReference type="SUPFAM" id="SSF55781">
    <property type="entry name" value="GAF domain-like"/>
    <property type="match status" value="2"/>
</dbReference>
<accession>A0A1T4VW03</accession>
<dbReference type="SMART" id="SM00387">
    <property type="entry name" value="HATPase_c"/>
    <property type="match status" value="1"/>
</dbReference>
<dbReference type="Pfam" id="PF01590">
    <property type="entry name" value="GAF"/>
    <property type="match status" value="1"/>
</dbReference>
<dbReference type="InterPro" id="IPR013656">
    <property type="entry name" value="PAS_4"/>
</dbReference>
<dbReference type="InterPro" id="IPR013655">
    <property type="entry name" value="PAS_fold_3"/>
</dbReference>
<dbReference type="RefSeq" id="WP_078684346.1">
    <property type="nucleotide sequence ID" value="NZ_FUYA01000003.1"/>
</dbReference>
<dbReference type="InterPro" id="IPR052155">
    <property type="entry name" value="Biofilm_reg_signaling"/>
</dbReference>
<dbReference type="InterPro" id="IPR000700">
    <property type="entry name" value="PAS-assoc_C"/>
</dbReference>
<dbReference type="Proteomes" id="UP000189733">
    <property type="component" value="Unassembled WGS sequence"/>
</dbReference>
<dbReference type="STRING" id="1121442.SAMN02745702_01040"/>
<evidence type="ECO:0000313" key="3">
    <source>
        <dbReference type="EMBL" id="SKA69137.1"/>
    </source>
</evidence>
<dbReference type="Pfam" id="PF08447">
    <property type="entry name" value="PAS_3"/>
    <property type="match status" value="2"/>
</dbReference>
<dbReference type="Pfam" id="PF02518">
    <property type="entry name" value="HATPase_c"/>
    <property type="match status" value="1"/>
</dbReference>
<dbReference type="InterPro" id="IPR035965">
    <property type="entry name" value="PAS-like_dom_sf"/>
</dbReference>
<dbReference type="SUPFAM" id="SSF55785">
    <property type="entry name" value="PYP-like sensor domain (PAS domain)"/>
    <property type="match status" value="7"/>
</dbReference>
<dbReference type="SMART" id="SM00086">
    <property type="entry name" value="PAC"/>
    <property type="match status" value="5"/>
</dbReference>
<feature type="domain" description="PAC" evidence="2">
    <location>
        <begin position="1180"/>
        <end position="1230"/>
    </location>
</feature>
<dbReference type="PROSITE" id="PS50113">
    <property type="entry name" value="PAC"/>
    <property type="match status" value="5"/>
</dbReference>
<dbReference type="Gene3D" id="3.30.450.40">
    <property type="match status" value="2"/>
</dbReference>
<dbReference type="CDD" id="cd00130">
    <property type="entry name" value="PAS"/>
    <property type="match status" value="6"/>
</dbReference>
<evidence type="ECO:0000259" key="2">
    <source>
        <dbReference type="PROSITE" id="PS50113"/>
    </source>
</evidence>
<dbReference type="SMART" id="SM00091">
    <property type="entry name" value="PAS"/>
    <property type="match status" value="7"/>
</dbReference>
<dbReference type="InterPro" id="IPR003594">
    <property type="entry name" value="HATPase_dom"/>
</dbReference>
<dbReference type="InterPro" id="IPR003018">
    <property type="entry name" value="GAF"/>
</dbReference>
<dbReference type="Pfam" id="PF13188">
    <property type="entry name" value="PAS_8"/>
    <property type="match status" value="1"/>
</dbReference>
<dbReference type="PROSITE" id="PS50112">
    <property type="entry name" value="PAS"/>
    <property type="match status" value="4"/>
</dbReference>
<feature type="domain" description="PAS" evidence="1">
    <location>
        <begin position="28"/>
        <end position="98"/>
    </location>
</feature>
<reference evidence="3 4" key="1">
    <citation type="submission" date="2017-02" db="EMBL/GenBank/DDBJ databases">
        <authorList>
            <person name="Peterson S.W."/>
        </authorList>
    </citation>
    <scope>NUCLEOTIDE SEQUENCE [LARGE SCALE GENOMIC DNA]</scope>
    <source>
        <strain evidence="3 4">DSM 18034</strain>
    </source>
</reference>
<dbReference type="NCBIfam" id="TIGR00229">
    <property type="entry name" value="sensory_box"/>
    <property type="match status" value="5"/>
</dbReference>
<sequence length="1436" mass="162730">MDNTQKDADRVGLKWQADANVQLPTETQNRIFFALFDGLSEPCFVKNSAYEYVFVNAAAAKLLDRSAHEIIGRRAAELFGAEAGMQMEAHDRAVLAEEPVNDLCCFQTWGRSERHLRCDKRVHLDPASGEKYLIVFLRPERIPCLSNGESLALEPFLHLSEVSSQAILVADAETVVFANPGAARLLECSVSEMVGKPYLDFVVPECVESVRLAHHARLVGKADRPDFETQLLTPNSGKKWVRIRSMRIRWRGQSAILKFLSDITEQVKAQQELQESQKTLRKVLDLVPHAIFACDADGRYLFVNQHSSKIRHANFEHLVGTRISDYSPCVDSDCQFPKLSRKVVLSNEPRHKVDIECSMLKGHIFETSLIPFVYDHKPACLGISVDVTSERTLQRRMENLVQTLLGLGVNHRTNLEKLVELCGSVLGADFASYNSLRGEQLFLRVGWNVSPNTPVKSPASGHLATDVILQRLADRLCLVRNLGQSAYASTDSFVQQFGAKTYMGMVVMSGEKALGALSLYFRDDFEPDYQDECMVAMIASAIAAEDDRMRAKALMQERELQHQATFERVAVGMTRTDGKGVFQDVNQCFCELTGYSRDELLALRYSDVGHPRELRRNKELYEKLISGELRNYDLEKRFRRKDGSYVWVRVTASAVPALAGGTWVSTLVLDISDRMRAESQLERRDQQLRKFMQYSPAGISFKDVDLNILLVNRSWRRFMGIPRDIDVSELSLQEYIPESLYRDCREQDLYILRTGRSLEFEQTMNLPLGQRTFLTAKFPLRDARGETWGIGSVLTDISSRKRFEQALRENELKFRMLFEHASDALLLHTPPSEDAPGRFLEVNAKACSLLGYTKPQLLGMDPEHYVGAFSIVRGSRQLYERRLHDASGEEIVAELSSHSFDLSGRSVVMTIMRDVSERKRMERTLLRRDAVLETVGFASERFLQVADWDSGLPEVLERLGDAAGVERVFILRNENENHHSEVLKYSLYAGWNALSVKPLRIGTEYDVGVYHDDNDGIVNVLMQGEIFHSKTSQFSSRTSSLFLEQNIGSIVLIPVFAGKAWWGTLALGAVSAGRIWYSPELEALNAAAKMLGHAVVRSRMEQALRVSSQRFELIAKTVGEAFWISRLGRRNFEYFSPALNKWLGRHDGVRKMEQAFEEALEPEDRERVFDVYADRSAQSYELEYRLHCRDGAIRWIRERASTVRDGAEIYLAGVSIDITESKQNESSIRDSLREKELLLREVHHRVKNNLQVISSLLDMAARRVKDPSSSDIMRDLQGKIHSMSVVHLQLYSCGNLENIKIADYVQLLMTQLARMYGVKDFTPVYEQMDDIRLPLDLAIPCGLVLSEVLSNAFKHAFRGSGKINELRVAFINLKENCVQLRVKDNGPGLPENFDYEHAKSLGLKLMRNIVTLQLGGSLEMRSNNGTEITVTFGNDV</sequence>
<feature type="domain" description="PAS" evidence="1">
    <location>
        <begin position="834"/>
        <end position="859"/>
    </location>
</feature>
<dbReference type="InterPro" id="IPR011495">
    <property type="entry name" value="Sig_transdc_His_kin_sub2_dim/P"/>
</dbReference>
<dbReference type="PANTHER" id="PTHR44757">
    <property type="entry name" value="DIGUANYLATE CYCLASE DGCP"/>
    <property type="match status" value="1"/>
</dbReference>
<proteinExistence type="predicted"/>
<protein>
    <submittedName>
        <fullName evidence="3">PAS domain S-box-containing protein</fullName>
    </submittedName>
</protein>